<dbReference type="InterPro" id="IPR032675">
    <property type="entry name" value="LRR_dom_sf"/>
</dbReference>
<dbReference type="GO" id="GO:0031146">
    <property type="term" value="P:SCF-dependent proteasomal ubiquitin-dependent protein catabolic process"/>
    <property type="evidence" value="ECO:0007669"/>
    <property type="project" value="TreeGrafter"/>
</dbReference>
<dbReference type="Gene3D" id="3.80.10.10">
    <property type="entry name" value="Ribonuclease Inhibitor"/>
    <property type="match status" value="2"/>
</dbReference>
<gene>
    <name evidence="2" type="ORF">AWRI4233_LOCUS9957</name>
</gene>
<feature type="region of interest" description="Disordered" evidence="1">
    <location>
        <begin position="461"/>
        <end position="492"/>
    </location>
</feature>
<dbReference type="EMBL" id="CAIJEO010000013">
    <property type="protein sequence ID" value="CAD0101132.1"/>
    <property type="molecule type" value="Genomic_DNA"/>
</dbReference>
<dbReference type="PANTHER" id="PTHR13318:SF95">
    <property type="entry name" value="F-BOX PROTEIN YLR352W"/>
    <property type="match status" value="1"/>
</dbReference>
<protein>
    <submittedName>
        <fullName evidence="2">Uncharacterized protein</fullName>
    </submittedName>
</protein>
<dbReference type="SUPFAM" id="SSF52047">
    <property type="entry name" value="RNI-like"/>
    <property type="match status" value="1"/>
</dbReference>
<proteinExistence type="predicted"/>
<dbReference type="AlphaFoldDB" id="A0A9N8K5M8"/>
<comment type="caution">
    <text evidence="2">The sequence shown here is derived from an EMBL/GenBank/DDBJ whole genome shotgun (WGS) entry which is preliminary data.</text>
</comment>
<accession>A0A9N8K5M8</accession>
<evidence type="ECO:0000313" key="3">
    <source>
        <dbReference type="Proteomes" id="UP000714618"/>
    </source>
</evidence>
<reference evidence="2" key="1">
    <citation type="submission" date="2020-06" db="EMBL/GenBank/DDBJ databases">
        <authorList>
            <person name="Onetto C."/>
        </authorList>
    </citation>
    <scope>NUCLEOTIDE SEQUENCE</scope>
</reference>
<dbReference type="PANTHER" id="PTHR13318">
    <property type="entry name" value="PARTNER OF PAIRED, ISOFORM B-RELATED"/>
    <property type="match status" value="1"/>
</dbReference>
<dbReference type="OrthoDB" id="3918311at2759"/>
<evidence type="ECO:0000313" key="2">
    <source>
        <dbReference type="EMBL" id="CAD0101132.1"/>
    </source>
</evidence>
<dbReference type="GO" id="GO:0019005">
    <property type="term" value="C:SCF ubiquitin ligase complex"/>
    <property type="evidence" value="ECO:0007669"/>
    <property type="project" value="TreeGrafter"/>
</dbReference>
<name>A0A9N8K5M8_9PEZI</name>
<dbReference type="Proteomes" id="UP000714618">
    <property type="component" value="Unassembled WGS sequence"/>
</dbReference>
<organism evidence="2 3">
    <name type="scientific">Aureobasidium mustum</name>
    <dbReference type="NCBI Taxonomy" id="2773714"/>
    <lineage>
        <taxon>Eukaryota</taxon>
        <taxon>Fungi</taxon>
        <taxon>Dikarya</taxon>
        <taxon>Ascomycota</taxon>
        <taxon>Pezizomycotina</taxon>
        <taxon>Dothideomycetes</taxon>
        <taxon>Dothideomycetidae</taxon>
        <taxon>Dothideales</taxon>
        <taxon>Saccotheciaceae</taxon>
        <taxon>Aureobasidium</taxon>
    </lineage>
</organism>
<sequence length="492" mass="55832">MATFSQLPREIQQAILDHLVVDKGYLTQTDRKNLLAPMRVNSFWFNHTSDILWNNLSNLESTFAQMGFDDDRRQLYVNKIRILNLHTARIYFDLIEHLKFQSLTCLKLRGDHMGILPFLQPNLKTLHFHSSFALTRHELRQLAVSCPNLRELQILPLAASNSRTLIVKPNSDPIDPGTFSAFFGSCKNLKSLTLGKKLPSFLIPAALTGLHPLSAAQLEEIVLSNIEPEALSQESCKILESCTSLRKFEIRDNYTGSPVPVAMVLKHLTTMASLQHLRLDHDLVGDVVENCIRGHSAPFRNLQSLAVKGDMLSISSFLSLSMQSLTRLQLVVEDHAHHICPSLARLQNLTYLNLVIGIKHHDSFTDGARFKPQPHDWQAISEDMQALSTLSKLRSISIRPMNINLTAPWMTDGYFSTWTNRFPNLRDLELDIECFSESYIRDFIIRKFIKNPSTVGMKPLQLEAGEEDPWRRSDLGPDQPRVTQVHAQAADL</sequence>
<evidence type="ECO:0000256" key="1">
    <source>
        <dbReference type="SAM" id="MobiDB-lite"/>
    </source>
</evidence>
<keyword evidence="3" id="KW-1185">Reference proteome</keyword>